<keyword evidence="2" id="KW-1185">Reference proteome</keyword>
<dbReference type="AlphaFoldDB" id="A0A7J6XFB3"/>
<sequence>MSPIVGKRYKCKNCYDEGVVSIGGGKGEWSSISRSGTDRSRDPEYSFLIVWIVKELIRKKRTWTDCLRWFTKLASHSLRCLTWRVGTFEVAENVIPH</sequence>
<organism evidence="1 2">
    <name type="scientific">Thalictrum thalictroides</name>
    <name type="common">Rue-anemone</name>
    <name type="synonym">Anemone thalictroides</name>
    <dbReference type="NCBI Taxonomy" id="46969"/>
    <lineage>
        <taxon>Eukaryota</taxon>
        <taxon>Viridiplantae</taxon>
        <taxon>Streptophyta</taxon>
        <taxon>Embryophyta</taxon>
        <taxon>Tracheophyta</taxon>
        <taxon>Spermatophyta</taxon>
        <taxon>Magnoliopsida</taxon>
        <taxon>Ranunculales</taxon>
        <taxon>Ranunculaceae</taxon>
        <taxon>Thalictroideae</taxon>
        <taxon>Thalictrum</taxon>
    </lineage>
</organism>
<gene>
    <name evidence="1" type="ORF">FRX31_002866</name>
</gene>
<dbReference type="EMBL" id="JABWDY010001270">
    <property type="protein sequence ID" value="KAF5207555.1"/>
    <property type="molecule type" value="Genomic_DNA"/>
</dbReference>
<protein>
    <submittedName>
        <fullName evidence="1">Uncharacterized protein</fullName>
    </submittedName>
</protein>
<reference evidence="1 2" key="1">
    <citation type="submission" date="2020-06" db="EMBL/GenBank/DDBJ databases">
        <title>Transcriptomic and genomic resources for Thalictrum thalictroides and T. hernandezii: Facilitating candidate gene discovery in an emerging model plant lineage.</title>
        <authorList>
            <person name="Arias T."/>
            <person name="Riano-Pachon D.M."/>
            <person name="Di Stilio V.S."/>
        </authorList>
    </citation>
    <scope>NUCLEOTIDE SEQUENCE [LARGE SCALE GENOMIC DNA]</scope>
    <source>
        <strain evidence="2">cv. WT478/WT964</strain>
        <tissue evidence="1">Leaves</tissue>
    </source>
</reference>
<proteinExistence type="predicted"/>
<dbReference type="Proteomes" id="UP000554482">
    <property type="component" value="Unassembled WGS sequence"/>
</dbReference>
<evidence type="ECO:0000313" key="2">
    <source>
        <dbReference type="Proteomes" id="UP000554482"/>
    </source>
</evidence>
<name>A0A7J6XFB3_THATH</name>
<evidence type="ECO:0000313" key="1">
    <source>
        <dbReference type="EMBL" id="KAF5207555.1"/>
    </source>
</evidence>
<comment type="caution">
    <text evidence="1">The sequence shown here is derived from an EMBL/GenBank/DDBJ whole genome shotgun (WGS) entry which is preliminary data.</text>
</comment>
<accession>A0A7J6XFB3</accession>